<feature type="region of interest" description="Disordered" evidence="1">
    <location>
        <begin position="111"/>
        <end position="183"/>
    </location>
</feature>
<evidence type="ECO:0000313" key="3">
    <source>
        <dbReference type="Proteomes" id="UP001153269"/>
    </source>
</evidence>
<dbReference type="Proteomes" id="UP001153269">
    <property type="component" value="Unassembled WGS sequence"/>
</dbReference>
<dbReference type="AlphaFoldDB" id="A0A9N7Y3F9"/>
<evidence type="ECO:0000313" key="2">
    <source>
        <dbReference type="EMBL" id="CAB1416685.1"/>
    </source>
</evidence>
<keyword evidence="3" id="KW-1185">Reference proteome</keyword>
<accession>A0A9N7Y3F9</accession>
<feature type="region of interest" description="Disordered" evidence="1">
    <location>
        <begin position="77"/>
        <end position="97"/>
    </location>
</feature>
<sequence length="183" mass="19480">MIFCYAFTPPLLLPPPPPLPILHHAAAAPPPHSSSSSSSSCTTLGREALKLLKHGHKSQPDQTLRCHRLHLPHLEKQGRESEFVREGKRRGWGKQERASCRWSPDVVALGTGHSGAVKGDSELPPPPFPSIAPPSLSVTGAIWPGRESGDAAESPTLPSVAPACHSAETRSPAPKRTYAAHAS</sequence>
<dbReference type="EMBL" id="CADEAL010000224">
    <property type="protein sequence ID" value="CAB1416685.1"/>
    <property type="molecule type" value="Genomic_DNA"/>
</dbReference>
<protein>
    <submittedName>
        <fullName evidence="2">Uncharacterized protein</fullName>
    </submittedName>
</protein>
<feature type="compositionally biased region" description="Basic and acidic residues" evidence="1">
    <location>
        <begin position="77"/>
        <end position="86"/>
    </location>
</feature>
<reference evidence="2" key="1">
    <citation type="submission" date="2020-03" db="EMBL/GenBank/DDBJ databases">
        <authorList>
            <person name="Weist P."/>
        </authorList>
    </citation>
    <scope>NUCLEOTIDE SEQUENCE</scope>
</reference>
<name>A0A9N7Y3F9_PLEPL</name>
<organism evidence="2 3">
    <name type="scientific">Pleuronectes platessa</name>
    <name type="common">European plaice</name>
    <dbReference type="NCBI Taxonomy" id="8262"/>
    <lineage>
        <taxon>Eukaryota</taxon>
        <taxon>Metazoa</taxon>
        <taxon>Chordata</taxon>
        <taxon>Craniata</taxon>
        <taxon>Vertebrata</taxon>
        <taxon>Euteleostomi</taxon>
        <taxon>Actinopterygii</taxon>
        <taxon>Neopterygii</taxon>
        <taxon>Teleostei</taxon>
        <taxon>Neoteleostei</taxon>
        <taxon>Acanthomorphata</taxon>
        <taxon>Carangaria</taxon>
        <taxon>Pleuronectiformes</taxon>
        <taxon>Pleuronectoidei</taxon>
        <taxon>Pleuronectidae</taxon>
        <taxon>Pleuronectes</taxon>
    </lineage>
</organism>
<comment type="caution">
    <text evidence="2">The sequence shown here is derived from an EMBL/GenBank/DDBJ whole genome shotgun (WGS) entry which is preliminary data.</text>
</comment>
<evidence type="ECO:0000256" key="1">
    <source>
        <dbReference type="SAM" id="MobiDB-lite"/>
    </source>
</evidence>
<feature type="compositionally biased region" description="Pro residues" evidence="1">
    <location>
        <begin position="123"/>
        <end position="132"/>
    </location>
</feature>
<proteinExistence type="predicted"/>
<gene>
    <name evidence="2" type="ORF">PLEPLA_LOCUS4476</name>
</gene>